<accession>A0A3R7DDA2</accession>
<dbReference type="RefSeq" id="WP_120244604.1">
    <property type="nucleotide sequence ID" value="NZ_RAPO01000002.1"/>
</dbReference>
<sequence length="226" mass="23531">MRQQQIQPQSSDLDPMYASLRRTTRFVWDNLVEVVQISLAWFLAALPIVTIGPATVGAYRAVLSLREGDGESADGIDWPAVLETVRAGFVHATLLSFVPLVLLVSAANYVLAYLASGSVTAGLLGLGCLYAGLYAGLVSMPTLLGLASGKPVLEAFADGYRWTARHAVGAVALGVVTVVLFVVSSLLTVAVAVLFAGVAFALHVEFVASVSAPAEASPVATEVTDA</sequence>
<gene>
    <name evidence="2" type="ORF">ATJ93_2171</name>
</gene>
<proteinExistence type="predicted"/>
<evidence type="ECO:0000313" key="3">
    <source>
        <dbReference type="Proteomes" id="UP000283805"/>
    </source>
</evidence>
<feature type="transmembrane region" description="Helical" evidence="1">
    <location>
        <begin position="31"/>
        <end position="56"/>
    </location>
</feature>
<dbReference type="AlphaFoldDB" id="A0A3R7DDA2"/>
<dbReference type="OrthoDB" id="307496at2157"/>
<evidence type="ECO:0000256" key="1">
    <source>
        <dbReference type="SAM" id="Phobius"/>
    </source>
</evidence>
<comment type="caution">
    <text evidence="2">The sequence shown here is derived from an EMBL/GenBank/DDBJ whole genome shotgun (WGS) entry which is preliminary data.</text>
</comment>
<protein>
    <submittedName>
        <fullName evidence="2">Uncharacterized protein</fullName>
    </submittedName>
</protein>
<feature type="transmembrane region" description="Helical" evidence="1">
    <location>
        <begin position="123"/>
        <end position="147"/>
    </location>
</feature>
<keyword evidence="1" id="KW-0472">Membrane</keyword>
<feature type="transmembrane region" description="Helical" evidence="1">
    <location>
        <begin position="89"/>
        <end position="111"/>
    </location>
</feature>
<evidence type="ECO:0000313" key="2">
    <source>
        <dbReference type="EMBL" id="RKD95319.1"/>
    </source>
</evidence>
<organism evidence="2 3">
    <name type="scientific">Halopiger aswanensis</name>
    <dbReference type="NCBI Taxonomy" id="148449"/>
    <lineage>
        <taxon>Archaea</taxon>
        <taxon>Methanobacteriati</taxon>
        <taxon>Methanobacteriota</taxon>
        <taxon>Stenosarchaea group</taxon>
        <taxon>Halobacteria</taxon>
        <taxon>Halobacteriales</taxon>
        <taxon>Natrialbaceae</taxon>
        <taxon>Halopiger</taxon>
    </lineage>
</organism>
<keyword evidence="1" id="KW-0812">Transmembrane</keyword>
<name>A0A3R7DDA2_9EURY</name>
<keyword evidence="1" id="KW-1133">Transmembrane helix</keyword>
<keyword evidence="3" id="KW-1185">Reference proteome</keyword>
<feature type="transmembrane region" description="Helical" evidence="1">
    <location>
        <begin position="167"/>
        <end position="200"/>
    </location>
</feature>
<reference evidence="2 3" key="1">
    <citation type="submission" date="2018-09" db="EMBL/GenBank/DDBJ databases">
        <title>Genomic Encyclopedia of Archaeal and Bacterial Type Strains, Phase II (KMG-II): from individual species to whole genera.</title>
        <authorList>
            <person name="Goeker M."/>
        </authorList>
    </citation>
    <scope>NUCLEOTIDE SEQUENCE [LARGE SCALE GENOMIC DNA]</scope>
    <source>
        <strain evidence="2 3">DSM 13151</strain>
    </source>
</reference>
<dbReference type="Proteomes" id="UP000283805">
    <property type="component" value="Unassembled WGS sequence"/>
</dbReference>
<dbReference type="EMBL" id="RAPO01000002">
    <property type="protein sequence ID" value="RKD95319.1"/>
    <property type="molecule type" value="Genomic_DNA"/>
</dbReference>